<organism evidence="5 6">
    <name type="scientific">Lactobacillus panisapium</name>
    <dbReference type="NCBI Taxonomy" id="2012495"/>
    <lineage>
        <taxon>Bacteria</taxon>
        <taxon>Bacillati</taxon>
        <taxon>Bacillota</taxon>
        <taxon>Bacilli</taxon>
        <taxon>Lactobacillales</taxon>
        <taxon>Lactobacillaceae</taxon>
        <taxon>Lactobacillus</taxon>
    </lineage>
</organism>
<accession>A0ABX8W4U8</accession>
<dbReference type="Pfam" id="PF07729">
    <property type="entry name" value="FCD"/>
    <property type="match status" value="1"/>
</dbReference>
<dbReference type="Proteomes" id="UP000826550">
    <property type="component" value="Chromosome"/>
</dbReference>
<keyword evidence="1" id="KW-0805">Transcription regulation</keyword>
<dbReference type="EMBL" id="CP048268">
    <property type="protein sequence ID" value="QYN52493.1"/>
    <property type="molecule type" value="Genomic_DNA"/>
</dbReference>
<dbReference type="SUPFAM" id="SSF48008">
    <property type="entry name" value="GntR ligand-binding domain-like"/>
    <property type="match status" value="1"/>
</dbReference>
<name>A0ABX8W4U8_9LACO</name>
<dbReference type="PANTHER" id="PTHR43537:SF6">
    <property type="entry name" value="HTH-TYPE TRANSCRIPTIONAL REPRESSOR RSPR"/>
    <property type="match status" value="1"/>
</dbReference>
<evidence type="ECO:0000313" key="6">
    <source>
        <dbReference type="Proteomes" id="UP000826550"/>
    </source>
</evidence>
<dbReference type="InterPro" id="IPR011711">
    <property type="entry name" value="GntR_C"/>
</dbReference>
<dbReference type="Gene3D" id="1.20.120.530">
    <property type="entry name" value="GntR ligand-binding domain-like"/>
    <property type="match status" value="1"/>
</dbReference>
<sequence length="176" mass="20888">MRLRQEQLIDIIPQSGTYISKIDLKAVRDARFVRTSIEQEIMKQAAEITMSDSERISLEINLQNQDKAMTIEDLNLFLDLDNEFHHFFYQLTNHEEVWSWIKTINVQFDRYRFLSLIVNQLSLNELITDHENILKAVLKNDVKQVAQFTKRHLERALEEEKAVIAEFPDYFTNTNI</sequence>
<evidence type="ECO:0000256" key="3">
    <source>
        <dbReference type="ARBA" id="ARBA00023163"/>
    </source>
</evidence>
<reference evidence="5 6" key="1">
    <citation type="submission" date="2020-01" db="EMBL/GenBank/DDBJ databases">
        <title>Vast differences in strain-level diversity in the gut microbiota of two closely related honey bee species.</title>
        <authorList>
            <person name="Ellegaard K.M."/>
            <person name="Suenami S."/>
            <person name="Miyazaki R."/>
            <person name="Engel P."/>
        </authorList>
    </citation>
    <scope>NUCLEOTIDE SEQUENCE [LARGE SCALE GENOMIC DNA]</scope>
    <source>
        <strain evidence="5 6">ESL0416</strain>
    </source>
</reference>
<keyword evidence="3" id="KW-0804">Transcription</keyword>
<evidence type="ECO:0000259" key="4">
    <source>
        <dbReference type="SMART" id="SM00895"/>
    </source>
</evidence>
<keyword evidence="2" id="KW-0238">DNA-binding</keyword>
<dbReference type="SMART" id="SM00895">
    <property type="entry name" value="FCD"/>
    <property type="match status" value="1"/>
</dbReference>
<gene>
    <name evidence="5" type="ORF">GYM71_03365</name>
</gene>
<proteinExistence type="predicted"/>
<evidence type="ECO:0000313" key="5">
    <source>
        <dbReference type="EMBL" id="QYN52493.1"/>
    </source>
</evidence>
<evidence type="ECO:0000256" key="2">
    <source>
        <dbReference type="ARBA" id="ARBA00023125"/>
    </source>
</evidence>
<keyword evidence="6" id="KW-1185">Reference proteome</keyword>
<evidence type="ECO:0000256" key="1">
    <source>
        <dbReference type="ARBA" id="ARBA00023015"/>
    </source>
</evidence>
<protein>
    <submittedName>
        <fullName evidence="5">GntR family transcriptional regulator</fullName>
    </submittedName>
</protein>
<dbReference type="PANTHER" id="PTHR43537">
    <property type="entry name" value="TRANSCRIPTIONAL REGULATOR, GNTR FAMILY"/>
    <property type="match status" value="1"/>
</dbReference>
<dbReference type="InterPro" id="IPR008920">
    <property type="entry name" value="TF_FadR/GntR_C"/>
</dbReference>
<feature type="domain" description="GntR C-terminal" evidence="4">
    <location>
        <begin position="29"/>
        <end position="155"/>
    </location>
</feature>